<proteinExistence type="predicted"/>
<dbReference type="AlphaFoldDB" id="A0A347WFL6"/>
<organism evidence="1 2">
    <name type="scientific">Komagataeibacter saccharivorans</name>
    <dbReference type="NCBI Taxonomy" id="265959"/>
    <lineage>
        <taxon>Bacteria</taxon>
        <taxon>Pseudomonadati</taxon>
        <taxon>Pseudomonadota</taxon>
        <taxon>Alphaproteobacteria</taxon>
        <taxon>Acetobacterales</taxon>
        <taxon>Acetobacteraceae</taxon>
        <taxon>Komagataeibacter</taxon>
    </lineage>
</organism>
<reference evidence="1 2" key="1">
    <citation type="submission" date="2017-08" db="EMBL/GenBank/DDBJ databases">
        <title>Complete genome sequence of Gluconacetobacter saccharivorans CV1 isolated from Fermented Vinegar.</title>
        <authorList>
            <person name="Kim S.-Y."/>
        </authorList>
    </citation>
    <scope>NUCLEOTIDE SEQUENCE [LARGE SCALE GENOMIC DNA]</scope>
    <source>
        <strain evidence="1 2">CV1</strain>
    </source>
</reference>
<name>A0A347WFL6_9PROT</name>
<gene>
    <name evidence="1" type="ORF">CD178_02913</name>
</gene>
<evidence type="ECO:0000313" key="2">
    <source>
        <dbReference type="Proteomes" id="UP000264120"/>
    </source>
</evidence>
<dbReference type="Proteomes" id="UP000264120">
    <property type="component" value="Chromosome"/>
</dbReference>
<dbReference type="EMBL" id="CP023036">
    <property type="protein sequence ID" value="AXY23659.1"/>
    <property type="molecule type" value="Genomic_DNA"/>
</dbReference>
<evidence type="ECO:0000313" key="1">
    <source>
        <dbReference type="EMBL" id="AXY23659.1"/>
    </source>
</evidence>
<accession>A0A347WFL6</accession>
<sequence>MVNRGQRHLTRLPGQYYDPIEFVSFSERSDYGAFLANTTFNVHWIVDTL</sequence>
<protein>
    <submittedName>
        <fullName evidence="1">Uncharacterized protein</fullName>
    </submittedName>
</protein>
<keyword evidence="2" id="KW-1185">Reference proteome</keyword>
<dbReference type="KEGG" id="ksc:CD178_02913"/>